<dbReference type="GeneID" id="110799034"/>
<evidence type="ECO:0000313" key="2">
    <source>
        <dbReference type="RefSeq" id="XP_056686570.1"/>
    </source>
</evidence>
<reference evidence="2 3" key="2">
    <citation type="submission" date="2025-05" db="UniProtKB">
        <authorList>
            <consortium name="RefSeq"/>
        </authorList>
    </citation>
    <scope>IDENTIFICATION</scope>
    <source>
        <tissue evidence="2 3">Leaf</tissue>
    </source>
</reference>
<keyword evidence="1" id="KW-1185">Reference proteome</keyword>
<evidence type="ECO:0000313" key="3">
    <source>
        <dbReference type="RefSeq" id="XP_056686571.1"/>
    </source>
</evidence>
<organism evidence="1 3">
    <name type="scientific">Spinacia oleracea</name>
    <name type="common">Spinach</name>
    <dbReference type="NCBI Taxonomy" id="3562"/>
    <lineage>
        <taxon>Eukaryota</taxon>
        <taxon>Viridiplantae</taxon>
        <taxon>Streptophyta</taxon>
        <taxon>Embryophyta</taxon>
        <taxon>Tracheophyta</taxon>
        <taxon>Spermatophyta</taxon>
        <taxon>Magnoliopsida</taxon>
        <taxon>eudicotyledons</taxon>
        <taxon>Gunneridae</taxon>
        <taxon>Pentapetalae</taxon>
        <taxon>Caryophyllales</taxon>
        <taxon>Chenopodiaceae</taxon>
        <taxon>Chenopodioideae</taxon>
        <taxon>Anserineae</taxon>
        <taxon>Spinacia</taxon>
    </lineage>
</organism>
<accession>A0ABM3QT78</accession>
<dbReference type="RefSeq" id="XP_056686571.1">
    <property type="nucleotide sequence ID" value="XM_056830593.1"/>
</dbReference>
<reference evidence="1" key="1">
    <citation type="journal article" date="2021" name="Nat. Commun.">
        <title>Genomic analyses provide insights into spinach domestication and the genetic basis of agronomic traits.</title>
        <authorList>
            <person name="Cai X."/>
            <person name="Sun X."/>
            <person name="Xu C."/>
            <person name="Sun H."/>
            <person name="Wang X."/>
            <person name="Ge C."/>
            <person name="Zhang Z."/>
            <person name="Wang Q."/>
            <person name="Fei Z."/>
            <person name="Jiao C."/>
            <person name="Wang Q."/>
        </authorList>
    </citation>
    <scope>NUCLEOTIDE SEQUENCE [LARGE SCALE GENOMIC DNA]</scope>
    <source>
        <strain evidence="1">cv. Varoflay</strain>
    </source>
</reference>
<evidence type="ECO:0000313" key="1">
    <source>
        <dbReference type="Proteomes" id="UP000813463"/>
    </source>
</evidence>
<sequence>MCCSSKECPATSNIKIDLEDCSCTGKNSSLSNNVDVVVDEAMEIDEVMEDDACSSNVQNSGLAESRYRFVNRRRADSFLSISKKDYRKLVAGKSISYVNSRFGSPMVIRIMPTPRNSSSKDVKVDAEGFNETPIPLMKECNQDDVDSSLMGGVEDSVEEIADNTSLSCLVDNHTCHALPSSPEYDSKSPSPIFQQGRRYAPTVMGKGKKSGLQEKSTALRRRLKAWKRGSRDQSHSVFDCRYRSRMKRKASAPALEFSDQPSKRVMSCISVQSCSRSCSASVESSSSSSLVHGVSCSTHDWAKAMCSG</sequence>
<protein>
    <submittedName>
        <fullName evidence="2 3">Uncharacterized protein isoform X1</fullName>
    </submittedName>
</protein>
<proteinExistence type="predicted"/>
<dbReference type="Proteomes" id="UP000813463">
    <property type="component" value="Chromosome 6"/>
</dbReference>
<gene>
    <name evidence="2 3" type="primary">LOC110799034</name>
</gene>
<name>A0ABM3QT78_SPIOL</name>
<dbReference type="RefSeq" id="XP_056686570.1">
    <property type="nucleotide sequence ID" value="XM_056830592.1"/>
</dbReference>